<organism evidence="4 5">
    <name type="scientific">Cognatilysobacter bugurensis</name>
    <dbReference type="NCBI Taxonomy" id="543356"/>
    <lineage>
        <taxon>Bacteria</taxon>
        <taxon>Pseudomonadati</taxon>
        <taxon>Pseudomonadota</taxon>
        <taxon>Gammaproteobacteria</taxon>
        <taxon>Lysobacterales</taxon>
        <taxon>Lysobacteraceae</taxon>
        <taxon>Cognatilysobacter</taxon>
    </lineage>
</organism>
<evidence type="ECO:0000313" key="4">
    <source>
        <dbReference type="EMBL" id="GHA83457.1"/>
    </source>
</evidence>
<dbReference type="GO" id="GO:0000160">
    <property type="term" value="P:phosphorelay signal transduction system"/>
    <property type="evidence" value="ECO:0007669"/>
    <property type="project" value="InterPro"/>
</dbReference>
<keyword evidence="1 2" id="KW-0597">Phosphoprotein</keyword>
<evidence type="ECO:0000259" key="3">
    <source>
        <dbReference type="PROSITE" id="PS50110"/>
    </source>
</evidence>
<keyword evidence="5" id="KW-1185">Reference proteome</keyword>
<dbReference type="Proteomes" id="UP000646426">
    <property type="component" value="Unassembled WGS sequence"/>
</dbReference>
<reference evidence="4" key="1">
    <citation type="journal article" date="2014" name="Int. J. Syst. Evol. Microbiol.">
        <title>Complete genome sequence of Corynebacterium casei LMG S-19264T (=DSM 44701T), isolated from a smear-ripened cheese.</title>
        <authorList>
            <consortium name="US DOE Joint Genome Institute (JGI-PGF)"/>
            <person name="Walter F."/>
            <person name="Albersmeier A."/>
            <person name="Kalinowski J."/>
            <person name="Ruckert C."/>
        </authorList>
    </citation>
    <scope>NUCLEOTIDE SEQUENCE</scope>
    <source>
        <strain evidence="4">KCTC 23077</strain>
    </source>
</reference>
<dbReference type="Pfam" id="PF00072">
    <property type="entry name" value="Response_reg"/>
    <property type="match status" value="1"/>
</dbReference>
<sequence length="127" mass="13577">MSGRTLLVIEDDADIRDTIRAVFELDGYAVETAANGAEGLEKIAVMGRPCVILLDLMMPVMDGWGFLERLRAHADPDIASASVTVVSGVADHEEAATLRSRFGCGMVHKPADIAGLMRIVHDRCGPG</sequence>
<dbReference type="EMBL" id="BMYD01000003">
    <property type="protein sequence ID" value="GHA83457.1"/>
    <property type="molecule type" value="Genomic_DNA"/>
</dbReference>
<dbReference type="InterPro" id="IPR050595">
    <property type="entry name" value="Bact_response_regulator"/>
</dbReference>
<dbReference type="AlphaFoldDB" id="A0A918T0X9"/>
<dbReference type="PROSITE" id="PS50110">
    <property type="entry name" value="RESPONSE_REGULATORY"/>
    <property type="match status" value="1"/>
</dbReference>
<feature type="domain" description="Response regulatory" evidence="3">
    <location>
        <begin position="5"/>
        <end position="124"/>
    </location>
</feature>
<dbReference type="SMART" id="SM00448">
    <property type="entry name" value="REC"/>
    <property type="match status" value="1"/>
</dbReference>
<evidence type="ECO:0000313" key="5">
    <source>
        <dbReference type="Proteomes" id="UP000646426"/>
    </source>
</evidence>
<dbReference type="PANTHER" id="PTHR44591">
    <property type="entry name" value="STRESS RESPONSE REGULATOR PROTEIN 1"/>
    <property type="match status" value="1"/>
</dbReference>
<evidence type="ECO:0000256" key="1">
    <source>
        <dbReference type="ARBA" id="ARBA00022553"/>
    </source>
</evidence>
<proteinExistence type="predicted"/>
<reference evidence="4" key="2">
    <citation type="submission" date="2020-09" db="EMBL/GenBank/DDBJ databases">
        <authorList>
            <person name="Sun Q."/>
            <person name="Kim S."/>
        </authorList>
    </citation>
    <scope>NUCLEOTIDE SEQUENCE</scope>
    <source>
        <strain evidence="4">KCTC 23077</strain>
    </source>
</reference>
<accession>A0A918T0X9</accession>
<dbReference type="InterPro" id="IPR001789">
    <property type="entry name" value="Sig_transdc_resp-reg_receiver"/>
</dbReference>
<dbReference type="Gene3D" id="3.40.50.2300">
    <property type="match status" value="1"/>
</dbReference>
<comment type="caution">
    <text evidence="4">The sequence shown here is derived from an EMBL/GenBank/DDBJ whole genome shotgun (WGS) entry which is preliminary data.</text>
</comment>
<dbReference type="RefSeq" id="WP_189456458.1">
    <property type="nucleotide sequence ID" value="NZ_BMYD01000003.1"/>
</dbReference>
<dbReference type="PANTHER" id="PTHR44591:SF3">
    <property type="entry name" value="RESPONSE REGULATORY DOMAIN-CONTAINING PROTEIN"/>
    <property type="match status" value="1"/>
</dbReference>
<dbReference type="InterPro" id="IPR011006">
    <property type="entry name" value="CheY-like_superfamily"/>
</dbReference>
<evidence type="ECO:0000256" key="2">
    <source>
        <dbReference type="PROSITE-ProRule" id="PRU00169"/>
    </source>
</evidence>
<protein>
    <recommendedName>
        <fullName evidence="3">Response regulatory domain-containing protein</fullName>
    </recommendedName>
</protein>
<name>A0A918T0X9_9GAMM</name>
<dbReference type="SUPFAM" id="SSF52172">
    <property type="entry name" value="CheY-like"/>
    <property type="match status" value="1"/>
</dbReference>
<feature type="modified residue" description="4-aspartylphosphate" evidence="2">
    <location>
        <position position="55"/>
    </location>
</feature>
<gene>
    <name evidence="4" type="ORF">GCM10007067_21970</name>
</gene>